<dbReference type="InterPro" id="IPR024930">
    <property type="entry name" value="Skp_dom_sf"/>
</dbReference>
<evidence type="ECO:0000313" key="5">
    <source>
        <dbReference type="Proteomes" id="UP000628854"/>
    </source>
</evidence>
<dbReference type="PANTHER" id="PTHR35089">
    <property type="entry name" value="CHAPERONE PROTEIN SKP"/>
    <property type="match status" value="1"/>
</dbReference>
<evidence type="ECO:0008006" key="6">
    <source>
        <dbReference type="Google" id="ProtNLM"/>
    </source>
</evidence>
<keyword evidence="5" id="KW-1185">Reference proteome</keyword>
<dbReference type="SMART" id="SM00935">
    <property type="entry name" value="OmpH"/>
    <property type="match status" value="1"/>
</dbReference>
<comment type="caution">
    <text evidence="4">The sequence shown here is derived from an EMBL/GenBank/DDBJ whole genome shotgun (WGS) entry which is preliminary data.</text>
</comment>
<name>A0ABQ1J4J2_9PROT</name>
<dbReference type="SUPFAM" id="SSF111384">
    <property type="entry name" value="OmpH-like"/>
    <property type="match status" value="1"/>
</dbReference>
<dbReference type="Gene3D" id="3.30.910.20">
    <property type="entry name" value="Skp domain"/>
    <property type="match status" value="1"/>
</dbReference>
<sequence>MKLFKAALASLAMLISGATVAAPLAAAQGSTVVVIDQARIMRDSAGGKDIITKVNGIETTMQNELKPTADSLATEGQALEAKTANMTMEAISADAALRAEVEAYARKAQDFNRKRQIASAELQATERKAWSDFFTAMQPVLQEVVAEKGADIMLDRSDAVWAGSAVDATDLVISKMNAKLPTVNVVRQKLPTQPQQQ</sequence>
<evidence type="ECO:0000313" key="4">
    <source>
        <dbReference type="EMBL" id="GGB59730.1"/>
    </source>
</evidence>
<dbReference type="InterPro" id="IPR005632">
    <property type="entry name" value="Chaperone_Skp"/>
</dbReference>
<organism evidence="4 5">
    <name type="scientific">Henriciella pelagia</name>
    <dbReference type="NCBI Taxonomy" id="1977912"/>
    <lineage>
        <taxon>Bacteria</taxon>
        <taxon>Pseudomonadati</taxon>
        <taxon>Pseudomonadota</taxon>
        <taxon>Alphaproteobacteria</taxon>
        <taxon>Hyphomonadales</taxon>
        <taxon>Hyphomonadaceae</taxon>
        <taxon>Henriciella</taxon>
    </lineage>
</organism>
<dbReference type="Pfam" id="PF03938">
    <property type="entry name" value="OmpH"/>
    <property type="match status" value="1"/>
</dbReference>
<evidence type="ECO:0000256" key="3">
    <source>
        <dbReference type="SAM" id="SignalP"/>
    </source>
</evidence>
<dbReference type="RefSeq" id="WP_084393727.1">
    <property type="nucleotide sequence ID" value="NZ_BMKF01000001.1"/>
</dbReference>
<feature type="chain" id="PRO_5045868468" description="OmpH family outer membrane protein" evidence="3">
    <location>
        <begin position="22"/>
        <end position="197"/>
    </location>
</feature>
<accession>A0ABQ1J4J2</accession>
<evidence type="ECO:0000256" key="2">
    <source>
        <dbReference type="ARBA" id="ARBA00022729"/>
    </source>
</evidence>
<reference evidence="5" key="1">
    <citation type="journal article" date="2019" name="Int. J. Syst. Evol. Microbiol.">
        <title>The Global Catalogue of Microorganisms (GCM) 10K type strain sequencing project: providing services to taxonomists for standard genome sequencing and annotation.</title>
        <authorList>
            <consortium name="The Broad Institute Genomics Platform"/>
            <consortium name="The Broad Institute Genome Sequencing Center for Infectious Disease"/>
            <person name="Wu L."/>
            <person name="Ma J."/>
        </authorList>
    </citation>
    <scope>NUCLEOTIDE SEQUENCE [LARGE SCALE GENOMIC DNA]</scope>
    <source>
        <strain evidence="5">CGMCC 1.15928</strain>
    </source>
</reference>
<gene>
    <name evidence="4" type="ORF">GCM10011503_05270</name>
</gene>
<feature type="signal peptide" evidence="3">
    <location>
        <begin position="1"/>
        <end position="21"/>
    </location>
</feature>
<comment type="similarity">
    <text evidence="1">Belongs to the Skp family.</text>
</comment>
<proteinExistence type="inferred from homology"/>
<keyword evidence="2 3" id="KW-0732">Signal</keyword>
<evidence type="ECO:0000256" key="1">
    <source>
        <dbReference type="ARBA" id="ARBA00009091"/>
    </source>
</evidence>
<protein>
    <recommendedName>
        <fullName evidence="6">OmpH family outer membrane protein</fullName>
    </recommendedName>
</protein>
<dbReference type="PANTHER" id="PTHR35089:SF1">
    <property type="entry name" value="CHAPERONE PROTEIN SKP"/>
    <property type="match status" value="1"/>
</dbReference>
<dbReference type="EMBL" id="BMKF01000001">
    <property type="protein sequence ID" value="GGB59730.1"/>
    <property type="molecule type" value="Genomic_DNA"/>
</dbReference>
<dbReference type="Proteomes" id="UP000628854">
    <property type="component" value="Unassembled WGS sequence"/>
</dbReference>